<dbReference type="CTD" id="51163"/>
<dbReference type="SUPFAM" id="SSF56300">
    <property type="entry name" value="Metallo-dependent phosphatases"/>
    <property type="match status" value="1"/>
</dbReference>
<dbReference type="AlphaFoldDB" id="A0A6P6D320"/>
<dbReference type="OrthoDB" id="407609at2759"/>
<dbReference type="Pfam" id="PF05011">
    <property type="entry name" value="DBR1"/>
    <property type="match status" value="1"/>
</dbReference>
<feature type="region of interest" description="Disordered" evidence="1">
    <location>
        <begin position="468"/>
        <end position="533"/>
    </location>
</feature>
<dbReference type="KEGG" id="pvp:105300840"/>
<dbReference type="PANTHER" id="PTHR12849">
    <property type="entry name" value="RNA LARIAT DEBRANCHING ENZYME"/>
    <property type="match status" value="1"/>
</dbReference>
<feature type="compositionally biased region" description="Basic and acidic residues" evidence="1">
    <location>
        <begin position="480"/>
        <end position="513"/>
    </location>
</feature>
<evidence type="ECO:0000259" key="2">
    <source>
        <dbReference type="SMART" id="SM01124"/>
    </source>
</evidence>
<protein>
    <submittedName>
        <fullName evidence="4">Lariat debranching enzyme</fullName>
    </submittedName>
</protein>
<feature type="compositionally biased region" description="Polar residues" evidence="1">
    <location>
        <begin position="402"/>
        <end position="411"/>
    </location>
</feature>
<evidence type="ECO:0000313" key="4">
    <source>
        <dbReference type="RefSeq" id="XP_023394144.1"/>
    </source>
</evidence>
<feature type="compositionally biased region" description="Acidic residues" evidence="1">
    <location>
        <begin position="384"/>
        <end position="401"/>
    </location>
</feature>
<keyword evidence="3" id="KW-1185">Reference proteome</keyword>
<feature type="domain" description="Lariat debranching enzyme C-terminal" evidence="2">
    <location>
        <begin position="224"/>
        <end position="369"/>
    </location>
</feature>
<name>A0A6P6D320_PTEVA</name>
<accession>A0A6P6D320</accession>
<dbReference type="Pfam" id="PF00149">
    <property type="entry name" value="Metallophos"/>
    <property type="match status" value="1"/>
</dbReference>
<dbReference type="GO" id="GO:0000398">
    <property type="term" value="P:mRNA splicing, via spliceosome"/>
    <property type="evidence" value="ECO:0007669"/>
    <property type="project" value="TreeGrafter"/>
</dbReference>
<dbReference type="GeneID" id="105300840"/>
<dbReference type="SMART" id="SM01124">
    <property type="entry name" value="DBR1"/>
    <property type="match status" value="1"/>
</dbReference>
<gene>
    <name evidence="4" type="primary">DBR1</name>
</gene>
<dbReference type="RefSeq" id="XP_023394144.1">
    <property type="nucleotide sequence ID" value="XM_023538376.1"/>
</dbReference>
<dbReference type="InterPro" id="IPR007708">
    <property type="entry name" value="DBR1_C"/>
</dbReference>
<dbReference type="GO" id="GO:0005634">
    <property type="term" value="C:nucleus"/>
    <property type="evidence" value="ECO:0007669"/>
    <property type="project" value="TreeGrafter"/>
</dbReference>
<evidence type="ECO:0000256" key="1">
    <source>
        <dbReference type="SAM" id="MobiDB-lite"/>
    </source>
</evidence>
<dbReference type="GO" id="GO:0008419">
    <property type="term" value="F:RNA lariat debranching enzyme activity"/>
    <property type="evidence" value="ECO:0007669"/>
    <property type="project" value="TreeGrafter"/>
</dbReference>
<dbReference type="InterPro" id="IPR004843">
    <property type="entry name" value="Calcineurin-like_PHP"/>
</dbReference>
<dbReference type="PANTHER" id="PTHR12849:SF0">
    <property type="entry name" value="LARIAT DEBRANCHING ENZYME"/>
    <property type="match status" value="1"/>
</dbReference>
<proteinExistence type="predicted"/>
<dbReference type="Proteomes" id="UP000515202">
    <property type="component" value="Unplaced"/>
</dbReference>
<organism evidence="3 4">
    <name type="scientific">Pteropus vampyrus</name>
    <name type="common">Large flying fox</name>
    <dbReference type="NCBI Taxonomy" id="132908"/>
    <lineage>
        <taxon>Eukaryota</taxon>
        <taxon>Metazoa</taxon>
        <taxon>Chordata</taxon>
        <taxon>Craniata</taxon>
        <taxon>Vertebrata</taxon>
        <taxon>Euteleostomi</taxon>
        <taxon>Mammalia</taxon>
        <taxon>Eutheria</taxon>
        <taxon>Laurasiatheria</taxon>
        <taxon>Chiroptera</taxon>
        <taxon>Yinpterochiroptera</taxon>
        <taxon>Pteropodoidea</taxon>
        <taxon>Pteropodidae</taxon>
        <taxon>Pteropodinae</taxon>
        <taxon>Pteropus</taxon>
    </lineage>
</organism>
<dbReference type="InterPro" id="IPR029052">
    <property type="entry name" value="Metallo-depent_PP-like"/>
</dbReference>
<reference evidence="4" key="1">
    <citation type="submission" date="2025-08" db="UniProtKB">
        <authorList>
            <consortium name="RefSeq"/>
        </authorList>
    </citation>
    <scope>IDENTIFICATION</scope>
    <source>
        <tissue evidence="4">Kidney</tissue>
    </source>
</reference>
<evidence type="ECO:0000313" key="3">
    <source>
        <dbReference type="Proteomes" id="UP000515202"/>
    </source>
</evidence>
<feature type="region of interest" description="Disordered" evidence="1">
    <location>
        <begin position="384"/>
        <end position="413"/>
    </location>
</feature>
<sequence length="533" mass="60708">MRVAVAGCCHGELDKIYETLALAERRGPGPIDLLLCCGDFQAVRNEADLRCMAVPPKYRHMQTFYRYYSGEKKAPVLTIFIGGNHEASNHLQELPYGGWVAPNIYYLGLAGIVKYRGIRIGGISGIFKSHDYRKGHFECPPYNSATIRSIYHVRNIEVYKLKQVCKKVHYSRLEKMFNYIFCSFWYITLRRDYFIISKIWISNCFLKPTYWFSAHLHVKFAALMQHQAKDKGQTAKATKFLALDKCLPHRDFLQVIEIDHDPNAPDHLEYDIEWLTILRATNSLVNVTGRLWNMPENNGLHTRWDYSATEEAMNEVLEKLNHDLKVPYNFSVTAACYDPNKPQTQMQLVHRINPQTTEFCAKLGITDINVSLQKAKEEHHLCGEYEEQDEGESNDSGEDPSEYNTDTSALSFVNPDEIMLDEEEEDEDSFVSAHSDINTASVEPSSDQASDFSASFSDVRILPSSMFVSSDDTLSSPIGREGKPGEAVELGDGKDLTEVPVKRMSDEHEPEQRKKIKRRNQAIYAAVDDDDAA</sequence>